<evidence type="ECO:0000313" key="3">
    <source>
        <dbReference type="EMBL" id="MBK1815082.1"/>
    </source>
</evidence>
<accession>A0A934R1L0</accession>
<evidence type="ECO:0000256" key="1">
    <source>
        <dbReference type="SAM" id="MobiDB-lite"/>
    </source>
</evidence>
<keyword evidence="2" id="KW-0472">Membrane</keyword>
<sequence length="413" mass="45398">MKKIRSRKVWAGIAVVELPLMAVCLWLMGRNGQDAGMPPEPAPSVRREAVRPVAPLVKVEPGRRPDGGPDADEGAGWPGADGMSFKDCLAALAGEEDAKERARLLRVLVGTHGRAHAAEVYEYLVKHRPRSEAREPLIRLGIMSVTDHEMVFRSVLHDTAPGGARSSLLKAAVVSLPPEKLMELIAGLDPRYGKEDDYRIASLLGEDTLGRPEMTEEVLAGMLSKAETRFVGQSLAGEIIRRKLKVLYKNPGTEIQDIGTLSAGIPAAFRDFYVNRYYEGAVIVALRDKHRYEDLAAKGMPGEFLDTFVRKLAQRRCDSDGSHRGAMEKITDIPEVARPYYLKTIASHWMTSDSIGASRTIGGMPPGRDRDVMVAEVARFSRNNGDAESAMKWASEISDEALRERLVKEVAGE</sequence>
<dbReference type="RefSeq" id="WP_200350052.1">
    <property type="nucleotide sequence ID" value="NZ_BAABHZ010000005.1"/>
</dbReference>
<evidence type="ECO:0000313" key="4">
    <source>
        <dbReference type="Proteomes" id="UP000600139"/>
    </source>
</evidence>
<dbReference type="Proteomes" id="UP000600139">
    <property type="component" value="Unassembled WGS sequence"/>
</dbReference>
<protein>
    <submittedName>
        <fullName evidence="3">Uncharacterized protein</fullName>
    </submittedName>
</protein>
<keyword evidence="2" id="KW-1133">Transmembrane helix</keyword>
<keyword evidence="4" id="KW-1185">Reference proteome</keyword>
<evidence type="ECO:0000256" key="2">
    <source>
        <dbReference type="SAM" id="Phobius"/>
    </source>
</evidence>
<keyword evidence="2" id="KW-0812">Transmembrane</keyword>
<dbReference type="AlphaFoldDB" id="A0A934R1L0"/>
<proteinExistence type="predicted"/>
<feature type="transmembrane region" description="Helical" evidence="2">
    <location>
        <begin position="9"/>
        <end position="29"/>
    </location>
</feature>
<comment type="caution">
    <text evidence="3">The sequence shown here is derived from an EMBL/GenBank/DDBJ whole genome shotgun (WGS) entry which is preliminary data.</text>
</comment>
<organism evidence="3 4">
    <name type="scientific">Luteolibacter yonseiensis</name>
    <dbReference type="NCBI Taxonomy" id="1144680"/>
    <lineage>
        <taxon>Bacteria</taxon>
        <taxon>Pseudomonadati</taxon>
        <taxon>Verrucomicrobiota</taxon>
        <taxon>Verrucomicrobiia</taxon>
        <taxon>Verrucomicrobiales</taxon>
        <taxon>Verrucomicrobiaceae</taxon>
        <taxon>Luteolibacter</taxon>
    </lineage>
</organism>
<name>A0A934R1L0_9BACT</name>
<gene>
    <name evidence="3" type="ORF">JIN84_05635</name>
</gene>
<dbReference type="EMBL" id="JAENIK010000005">
    <property type="protein sequence ID" value="MBK1815082.1"/>
    <property type="molecule type" value="Genomic_DNA"/>
</dbReference>
<feature type="region of interest" description="Disordered" evidence="1">
    <location>
        <begin position="58"/>
        <end position="77"/>
    </location>
</feature>
<reference evidence="3" key="1">
    <citation type="submission" date="2021-01" db="EMBL/GenBank/DDBJ databases">
        <title>Modified the classification status of verrucomicrobia.</title>
        <authorList>
            <person name="Feng X."/>
        </authorList>
    </citation>
    <scope>NUCLEOTIDE SEQUENCE</scope>
    <source>
        <strain evidence="3">JCM 18052</strain>
    </source>
</reference>